<name>A0A6B3RYP0_9LACT</name>
<evidence type="ECO:0000313" key="2">
    <source>
        <dbReference type="Proteomes" id="UP000477402"/>
    </source>
</evidence>
<protein>
    <submittedName>
        <fullName evidence="1">Antitoxin</fullName>
    </submittedName>
</protein>
<dbReference type="RefSeq" id="WP_163647164.1">
    <property type="nucleotide sequence ID" value="NZ_RIGB01000117.1"/>
</dbReference>
<dbReference type="AlphaFoldDB" id="A0A6B3RYP0"/>
<organism evidence="1 2">
    <name type="scientific">Lactococcus lactis</name>
    <dbReference type="NCBI Taxonomy" id="1358"/>
    <lineage>
        <taxon>Bacteria</taxon>
        <taxon>Bacillati</taxon>
        <taxon>Bacillota</taxon>
        <taxon>Bacilli</taxon>
        <taxon>Lactobacillales</taxon>
        <taxon>Streptococcaceae</taxon>
        <taxon>Lactococcus</taxon>
    </lineage>
</organism>
<evidence type="ECO:0000313" key="1">
    <source>
        <dbReference type="EMBL" id="NEX56103.1"/>
    </source>
</evidence>
<comment type="caution">
    <text evidence="1">The sequence shown here is derived from an EMBL/GenBank/DDBJ whole genome shotgun (WGS) entry which is preliminary data.</text>
</comment>
<sequence length="98" mass="10875">MNATQQVNFRADSNCYNLAKNEILQNGMSVSDVFNATLRKIATGAINPREFVQSDTVPDDVLKTAFSDLKREILVGHEAILSGNTTKLSDVRKEFNLD</sequence>
<proteinExistence type="predicted"/>
<gene>
    <name evidence="1" type="ORF">GTP08_10570</name>
</gene>
<dbReference type="EMBL" id="WWDJ01000104">
    <property type="protein sequence ID" value="NEX56103.1"/>
    <property type="molecule type" value="Genomic_DNA"/>
</dbReference>
<accession>A0A6B3RYP0</accession>
<dbReference type="Proteomes" id="UP000477402">
    <property type="component" value="Unassembled WGS sequence"/>
</dbReference>
<reference evidence="1 2" key="1">
    <citation type="submission" date="2019-12" db="EMBL/GenBank/DDBJ databases">
        <title>Draft Genome Sequences of L. lactis strains MS22333, MS22334, MS22336, and MS22337, Isolated from Spontaneous Fermented Camel Milk in Ethiopia.</title>
        <authorList>
            <person name="Bragason E."/>
            <person name="Hansen E.B."/>
            <person name="Guya M.E."/>
            <person name="Berhe T."/>
        </authorList>
    </citation>
    <scope>NUCLEOTIDE SEQUENCE [LARGE SCALE GENOMIC DNA]</scope>
    <source>
        <strain evidence="1 2">MS22336</strain>
    </source>
</reference>